<sequence>MLAEERCAFKPVSLMPAKVNLTTICSGKLHPANPRV</sequence>
<gene>
    <name evidence="1" type="ORF">rCG_58490</name>
</gene>
<accession>A6K6T4</accession>
<evidence type="ECO:0000313" key="1">
    <source>
        <dbReference type="EMBL" id="EDL99653.1"/>
    </source>
</evidence>
<reference evidence="2" key="1">
    <citation type="submission" date="2005-09" db="EMBL/GenBank/DDBJ databases">
        <authorList>
            <person name="Mural R.J."/>
            <person name="Li P.W."/>
            <person name="Adams M.D."/>
            <person name="Amanatides P.G."/>
            <person name="Baden-Tillson H."/>
            <person name="Barnstead M."/>
            <person name="Chin S.H."/>
            <person name="Dew I."/>
            <person name="Evans C.A."/>
            <person name="Ferriera S."/>
            <person name="Flanigan M."/>
            <person name="Fosler C."/>
            <person name="Glodek A."/>
            <person name="Gu Z."/>
            <person name="Holt R.A."/>
            <person name="Jennings D."/>
            <person name="Kraft C.L."/>
            <person name="Lu F."/>
            <person name="Nguyen T."/>
            <person name="Nusskern D.R."/>
            <person name="Pfannkoch C.M."/>
            <person name="Sitter C."/>
            <person name="Sutton G.G."/>
            <person name="Venter J.C."/>
            <person name="Wang Z."/>
            <person name="Woodage T."/>
            <person name="Zheng X.H."/>
            <person name="Zhong F."/>
        </authorList>
    </citation>
    <scope>NUCLEOTIDE SEQUENCE [LARGE SCALE GENOMIC DNA]</scope>
    <source>
        <strain>BN</strain>
        <strain evidence="2">Sprague-Dawley</strain>
    </source>
</reference>
<dbReference type="EMBL" id="CH474025">
    <property type="protein sequence ID" value="EDL99653.1"/>
    <property type="molecule type" value="Genomic_DNA"/>
</dbReference>
<name>A6K6T4_RAT</name>
<proteinExistence type="predicted"/>
<evidence type="ECO:0000313" key="2">
    <source>
        <dbReference type="Proteomes" id="UP000234681"/>
    </source>
</evidence>
<organism evidence="1 2">
    <name type="scientific">Rattus norvegicus</name>
    <name type="common">Rat</name>
    <dbReference type="NCBI Taxonomy" id="10116"/>
    <lineage>
        <taxon>Eukaryota</taxon>
        <taxon>Metazoa</taxon>
        <taxon>Chordata</taxon>
        <taxon>Craniata</taxon>
        <taxon>Vertebrata</taxon>
        <taxon>Euteleostomi</taxon>
        <taxon>Mammalia</taxon>
        <taxon>Eutheria</taxon>
        <taxon>Euarchontoglires</taxon>
        <taxon>Glires</taxon>
        <taxon>Rodentia</taxon>
        <taxon>Myomorpha</taxon>
        <taxon>Muroidea</taxon>
        <taxon>Muridae</taxon>
        <taxon>Murinae</taxon>
        <taxon>Rattus</taxon>
    </lineage>
</organism>
<dbReference type="AlphaFoldDB" id="A6K6T4"/>
<dbReference type="Proteomes" id="UP000234681">
    <property type="component" value="Chromosome 20"/>
</dbReference>
<protein>
    <submittedName>
        <fullName evidence="1">RCG58490</fullName>
    </submittedName>
</protein>